<gene>
    <name evidence="1" type="ORF">I7I52_05204</name>
</gene>
<accession>A0A8H7YQ91</accession>
<evidence type="ECO:0000313" key="2">
    <source>
        <dbReference type="Proteomes" id="UP000670092"/>
    </source>
</evidence>
<dbReference type="VEuPathDB" id="FungiDB:I7I52_05204"/>
<dbReference type="EMBL" id="JAEVHI010000004">
    <property type="protein sequence ID" value="KAG5293775.1"/>
    <property type="molecule type" value="Genomic_DNA"/>
</dbReference>
<dbReference type="Proteomes" id="UP000670092">
    <property type="component" value="Unassembled WGS sequence"/>
</dbReference>
<name>A0A8H7YQ91_AJECA</name>
<reference evidence="1 2" key="1">
    <citation type="submission" date="2021-01" db="EMBL/GenBank/DDBJ databases">
        <title>Chromosome-level genome assembly of a human fungal pathogen reveals clustering of transcriptionally co-regulated genes.</title>
        <authorList>
            <person name="Voorhies M."/>
            <person name="Cohen S."/>
            <person name="Shea T.P."/>
            <person name="Petrus S."/>
            <person name="Munoz J.F."/>
            <person name="Poplawski S."/>
            <person name="Goldman W.E."/>
            <person name="Michael T."/>
            <person name="Cuomo C.A."/>
            <person name="Sil A."/>
            <person name="Beyhan S."/>
        </authorList>
    </citation>
    <scope>NUCLEOTIDE SEQUENCE [LARGE SCALE GENOMIC DNA]</scope>
    <source>
        <strain evidence="1 2">G184AR</strain>
    </source>
</reference>
<comment type="caution">
    <text evidence="1">The sequence shown here is derived from an EMBL/GenBank/DDBJ whole genome shotgun (WGS) entry which is preliminary data.</text>
</comment>
<protein>
    <submittedName>
        <fullName evidence="1">Uncharacterized protein</fullName>
    </submittedName>
</protein>
<proteinExistence type="predicted"/>
<organism evidence="1 2">
    <name type="scientific">Ajellomyces capsulatus</name>
    <name type="common">Darling's disease fungus</name>
    <name type="synonym">Histoplasma capsulatum</name>
    <dbReference type="NCBI Taxonomy" id="5037"/>
    <lineage>
        <taxon>Eukaryota</taxon>
        <taxon>Fungi</taxon>
        <taxon>Dikarya</taxon>
        <taxon>Ascomycota</taxon>
        <taxon>Pezizomycotina</taxon>
        <taxon>Eurotiomycetes</taxon>
        <taxon>Eurotiomycetidae</taxon>
        <taxon>Onygenales</taxon>
        <taxon>Ajellomycetaceae</taxon>
        <taxon>Histoplasma</taxon>
    </lineage>
</organism>
<evidence type="ECO:0000313" key="1">
    <source>
        <dbReference type="EMBL" id="KAG5293775.1"/>
    </source>
</evidence>
<sequence length="59" mass="6441">MTRRCGLAKFIKYSGLPKQLLASCPVDGEIKNKIEIEPTMASMDNSSIVCPLIVTEAVE</sequence>
<dbReference type="AlphaFoldDB" id="A0A8H7YQ91"/>